<dbReference type="InterPro" id="IPR050250">
    <property type="entry name" value="Macrolide_Exporter_MacB"/>
</dbReference>
<evidence type="ECO:0000256" key="4">
    <source>
        <dbReference type="ARBA" id="ARBA00022989"/>
    </source>
</evidence>
<keyword evidence="3 7" id="KW-0812">Transmembrane</keyword>
<dbReference type="InterPro" id="IPR017800">
    <property type="entry name" value="ADOP"/>
</dbReference>
<feature type="transmembrane region" description="Helical" evidence="7">
    <location>
        <begin position="732"/>
        <end position="754"/>
    </location>
</feature>
<dbReference type="Pfam" id="PF02687">
    <property type="entry name" value="FtsX"/>
    <property type="match status" value="2"/>
</dbReference>
<evidence type="ECO:0000259" key="8">
    <source>
        <dbReference type="Pfam" id="PF02687"/>
    </source>
</evidence>
<keyword evidence="11" id="KW-1185">Reference proteome</keyword>
<feature type="transmembrane region" description="Helical" evidence="7">
    <location>
        <begin position="322"/>
        <end position="343"/>
    </location>
</feature>
<sequence>MKFALRSLLKSPGFTIIALLTLALGIGVNTSMFSLIDALLFKAAPFPEPARLVMLQRITPQDQDNEFSATELRDIQEKSTSFQDKFVFTRDFSAVADAGQPAERLNGIFADAGIFTTLGVQPQIGRPFTMEECQPGKDQVVLLSYSNWQQRYGGDPSVIGRMLRIDGDPHTIIGVMPADFEYRFLWGESSFWRPLAYTPQQSSNRGIRIFSLIGRLQTGRTPEQAAAELGPLASAWQKEFPQDYSGMRFAAPLLHEALMDGESRKISWMLLSLSGFVLLIACANLANLQLARATVSVREFAIRAALGASRARLIGQQLTESLLLAVVGGGLGLLIALWVNSLLEANVRIGEKAGGLKLPIDGSVLLATIAASVLTGVIFGIVPAWIASRTDVVGTLKSQGRGTTSGRSHHRMRHILVVAEVTLALVLLGGAGMMQRGFARILALETGWDTKHVLTGVLPMPEKRYESSEKRLEFFRSIENRVGSLPGVQGVALSTSLPLWHYGNVRQITSEALSGADPATLPRASQVMVTSGYFDTLGIKLVEGRIFPPDVKSADAEQVVINDALAKQFWPSVSPLGQRLGLVNNGQTKWVEVIGVVRSAQSAVAFTNPPTSFQVYRSVAHEPWTWIRFAVRSENPAAQIESVRRAVAEVDPDLPADQLMTVDQFVQRQQHNLVIVAQLLTGFAGLGLVLAAVGLYGVISNIVAQRTGEFGIRLALGAKPSDVLKLVLGRGLLLTAIGLGLGLAGAYGLGLFLGSFMPRMIATDPVALSGTAALLFAVAALACWLPARRATKVDPLEALRAE</sequence>
<feature type="transmembrane region" description="Helical" evidence="7">
    <location>
        <begin position="16"/>
        <end position="41"/>
    </location>
</feature>
<evidence type="ECO:0000256" key="1">
    <source>
        <dbReference type="ARBA" id="ARBA00004651"/>
    </source>
</evidence>
<comment type="caution">
    <text evidence="10">The sequence shown here is derived from an EMBL/GenBank/DDBJ whole genome shotgun (WGS) entry which is preliminary data.</text>
</comment>
<dbReference type="GO" id="GO:0005886">
    <property type="term" value="C:plasma membrane"/>
    <property type="evidence" value="ECO:0007669"/>
    <property type="project" value="UniProtKB-SubCell"/>
</dbReference>
<feature type="transmembrane region" description="Helical" evidence="7">
    <location>
        <begin position="268"/>
        <end position="286"/>
    </location>
</feature>
<evidence type="ECO:0000256" key="7">
    <source>
        <dbReference type="SAM" id="Phobius"/>
    </source>
</evidence>
<evidence type="ECO:0000256" key="2">
    <source>
        <dbReference type="ARBA" id="ARBA00022475"/>
    </source>
</evidence>
<evidence type="ECO:0000256" key="6">
    <source>
        <dbReference type="ARBA" id="ARBA00038076"/>
    </source>
</evidence>
<comment type="similarity">
    <text evidence="6">Belongs to the ABC-4 integral membrane protein family.</text>
</comment>
<keyword evidence="2" id="KW-1003">Cell membrane</keyword>
<dbReference type="RefSeq" id="WP_129047522.1">
    <property type="nucleotide sequence ID" value="NZ_SDHX01000001.1"/>
</dbReference>
<evidence type="ECO:0000256" key="5">
    <source>
        <dbReference type="ARBA" id="ARBA00023136"/>
    </source>
</evidence>
<evidence type="ECO:0000259" key="9">
    <source>
        <dbReference type="Pfam" id="PF12704"/>
    </source>
</evidence>
<dbReference type="EMBL" id="SDHX01000001">
    <property type="protein sequence ID" value="RXK56156.1"/>
    <property type="molecule type" value="Genomic_DNA"/>
</dbReference>
<name>A0A4Q1CB68_9BACT</name>
<dbReference type="PANTHER" id="PTHR30572:SF4">
    <property type="entry name" value="ABC TRANSPORTER PERMEASE YTRF"/>
    <property type="match status" value="1"/>
</dbReference>
<comment type="subcellular location">
    <subcellularLocation>
        <location evidence="1">Cell membrane</location>
        <topology evidence="1">Multi-pass membrane protein</topology>
    </subcellularLocation>
</comment>
<evidence type="ECO:0000313" key="11">
    <source>
        <dbReference type="Proteomes" id="UP000290218"/>
    </source>
</evidence>
<protein>
    <submittedName>
        <fullName evidence="10">ABC transporter permease</fullName>
    </submittedName>
</protein>
<keyword evidence="4 7" id="KW-1133">Transmembrane helix</keyword>
<dbReference type="InterPro" id="IPR003838">
    <property type="entry name" value="ABC3_permease_C"/>
</dbReference>
<dbReference type="PANTHER" id="PTHR30572">
    <property type="entry name" value="MEMBRANE COMPONENT OF TRANSPORTER-RELATED"/>
    <property type="match status" value="1"/>
</dbReference>
<feature type="transmembrane region" description="Helical" evidence="7">
    <location>
        <begin position="766"/>
        <end position="787"/>
    </location>
</feature>
<feature type="transmembrane region" description="Helical" evidence="7">
    <location>
        <begin position="673"/>
        <end position="699"/>
    </location>
</feature>
<feature type="transmembrane region" description="Helical" evidence="7">
    <location>
        <begin position="415"/>
        <end position="434"/>
    </location>
</feature>
<feature type="domain" description="MacB-like periplasmic core" evidence="9">
    <location>
        <begin position="15"/>
        <end position="230"/>
    </location>
</feature>
<feature type="domain" description="MacB-like periplasmic core" evidence="9">
    <location>
        <begin position="512"/>
        <end position="646"/>
    </location>
</feature>
<dbReference type="OrthoDB" id="176336at2"/>
<evidence type="ECO:0000313" key="10">
    <source>
        <dbReference type="EMBL" id="RXK56156.1"/>
    </source>
</evidence>
<feature type="domain" description="ABC3 transporter permease C-terminal" evidence="8">
    <location>
        <begin position="683"/>
        <end position="795"/>
    </location>
</feature>
<evidence type="ECO:0000256" key="3">
    <source>
        <dbReference type="ARBA" id="ARBA00022692"/>
    </source>
</evidence>
<reference evidence="10 11" key="1">
    <citation type="submission" date="2019-01" db="EMBL/GenBank/DDBJ databases">
        <title>Lacunisphaera sp. strain TWA-58.</title>
        <authorList>
            <person name="Chen W.-M."/>
        </authorList>
    </citation>
    <scope>NUCLEOTIDE SEQUENCE [LARGE SCALE GENOMIC DNA]</scope>
    <source>
        <strain evidence="10 11">TWA-58</strain>
    </source>
</reference>
<feature type="domain" description="ABC3 transporter permease C-terminal" evidence="8">
    <location>
        <begin position="272"/>
        <end position="391"/>
    </location>
</feature>
<organism evidence="10 11">
    <name type="scientific">Oleiharenicola lentus</name>
    <dbReference type="NCBI Taxonomy" id="2508720"/>
    <lineage>
        <taxon>Bacteria</taxon>
        <taxon>Pseudomonadati</taxon>
        <taxon>Verrucomicrobiota</taxon>
        <taxon>Opitutia</taxon>
        <taxon>Opitutales</taxon>
        <taxon>Opitutaceae</taxon>
        <taxon>Oleiharenicola</taxon>
    </lineage>
</organism>
<dbReference type="Pfam" id="PF12704">
    <property type="entry name" value="MacB_PCD"/>
    <property type="match status" value="2"/>
</dbReference>
<dbReference type="Proteomes" id="UP000290218">
    <property type="component" value="Unassembled WGS sequence"/>
</dbReference>
<gene>
    <name evidence="10" type="ORF">ESB00_09870</name>
</gene>
<proteinExistence type="inferred from homology"/>
<feature type="transmembrane region" description="Helical" evidence="7">
    <location>
        <begin position="364"/>
        <end position="386"/>
    </location>
</feature>
<dbReference type="GO" id="GO:0022857">
    <property type="term" value="F:transmembrane transporter activity"/>
    <property type="evidence" value="ECO:0007669"/>
    <property type="project" value="TreeGrafter"/>
</dbReference>
<accession>A0A4Q1CB68</accession>
<dbReference type="NCBIfam" id="TIGR03434">
    <property type="entry name" value="ADOP"/>
    <property type="match status" value="1"/>
</dbReference>
<dbReference type="AlphaFoldDB" id="A0A4Q1CB68"/>
<keyword evidence="5 7" id="KW-0472">Membrane</keyword>
<dbReference type="InterPro" id="IPR025857">
    <property type="entry name" value="MacB_PCD"/>
</dbReference>